<sequence>MRDAHTTPTVTNILDALAVEYSACGWTVRSSAIGLELVTGPTLCGIELPADLALDIHKFLRVHLLAGPVIELPTVPRRHIVLAATTGVSHNAMATIRDHGLIVHTSGARIPLPPTYLLTGPVRWFTAPMSRITLPPVVAVSAALRAVASPRWHGAESALAS</sequence>
<dbReference type="RefSeq" id="WP_395114011.1">
    <property type="nucleotide sequence ID" value="NZ_JBIMSN010000072.1"/>
</dbReference>
<organism evidence="1 4">
    <name type="scientific">Antrihabitans spumae</name>
    <dbReference type="NCBI Taxonomy" id="3373370"/>
    <lineage>
        <taxon>Bacteria</taxon>
        <taxon>Bacillati</taxon>
        <taxon>Actinomycetota</taxon>
        <taxon>Actinomycetes</taxon>
        <taxon>Mycobacteriales</taxon>
        <taxon>Nocardiaceae</taxon>
        <taxon>Antrihabitans</taxon>
    </lineage>
</organism>
<evidence type="ECO:0000313" key="5">
    <source>
        <dbReference type="Proteomes" id="UP001609176"/>
    </source>
</evidence>
<dbReference type="EMBL" id="JBIMSO010000041">
    <property type="protein sequence ID" value="MFH5208512.1"/>
    <property type="molecule type" value="Genomic_DNA"/>
</dbReference>
<name>A0ABW7JKK7_9NOCA</name>
<dbReference type="Proteomes" id="UP001609176">
    <property type="component" value="Unassembled WGS sequence"/>
</dbReference>
<evidence type="ECO:0000313" key="3">
    <source>
        <dbReference type="EMBL" id="MFH5242109.1"/>
    </source>
</evidence>
<dbReference type="EMBL" id="JBIMSN010000072">
    <property type="protein sequence ID" value="MFH5230319.1"/>
    <property type="molecule type" value="Genomic_DNA"/>
</dbReference>
<evidence type="ECO:0000313" key="1">
    <source>
        <dbReference type="EMBL" id="MFH5208512.1"/>
    </source>
</evidence>
<evidence type="ECO:0000313" key="6">
    <source>
        <dbReference type="Proteomes" id="UP001609219"/>
    </source>
</evidence>
<evidence type="ECO:0000313" key="4">
    <source>
        <dbReference type="Proteomes" id="UP001609175"/>
    </source>
</evidence>
<gene>
    <name evidence="3" type="ORF">ACHIPV_09455</name>
    <name evidence="1" type="ORF">ACHIPZ_09920</name>
    <name evidence="2" type="ORF">ACHIRB_17305</name>
</gene>
<accession>A0ABW7JKK7</accession>
<dbReference type="Proteomes" id="UP001609219">
    <property type="component" value="Unassembled WGS sequence"/>
</dbReference>
<comment type="caution">
    <text evidence="1">The sequence shown here is derived from an EMBL/GenBank/DDBJ whole genome shotgun (WGS) entry which is preliminary data.</text>
</comment>
<dbReference type="EMBL" id="JBIMSP010000011">
    <property type="protein sequence ID" value="MFH5242109.1"/>
    <property type="molecule type" value="Genomic_DNA"/>
</dbReference>
<proteinExistence type="predicted"/>
<reference evidence="4 5" key="1">
    <citation type="submission" date="2024-10" db="EMBL/GenBank/DDBJ databases">
        <authorList>
            <person name="Riesco R."/>
        </authorList>
    </citation>
    <scope>NUCLEOTIDE SEQUENCE [LARGE SCALE GENOMIC DNA]</scope>
    <source>
        <strain evidence="3 5">NCIMB 15448</strain>
        <strain evidence="1 4">NCIMB 15449</strain>
        <strain evidence="2 6">NCIMB 15450</strain>
    </source>
</reference>
<dbReference type="Proteomes" id="UP001609175">
    <property type="component" value="Unassembled WGS sequence"/>
</dbReference>
<keyword evidence="6" id="KW-1185">Reference proteome</keyword>
<protein>
    <submittedName>
        <fullName evidence="1">Uncharacterized protein</fullName>
    </submittedName>
</protein>
<evidence type="ECO:0000313" key="2">
    <source>
        <dbReference type="EMBL" id="MFH5230319.1"/>
    </source>
</evidence>